<reference evidence="6 7" key="1">
    <citation type="journal article" date="2023" name="Sci. Data">
        <title>Genome assembly of the Korean intertidal mud-creeper Batillaria attramentaria.</title>
        <authorList>
            <person name="Patra A.K."/>
            <person name="Ho P.T."/>
            <person name="Jun S."/>
            <person name="Lee S.J."/>
            <person name="Kim Y."/>
            <person name="Won Y.J."/>
        </authorList>
    </citation>
    <scope>NUCLEOTIDE SEQUENCE [LARGE SCALE GENOMIC DNA]</scope>
    <source>
        <strain evidence="6">Wonlab-2016</strain>
    </source>
</reference>
<feature type="domain" description="SRCR" evidence="5">
    <location>
        <begin position="145"/>
        <end position="246"/>
    </location>
</feature>
<dbReference type="Gene3D" id="2.60.40.10">
    <property type="entry name" value="Immunoglobulins"/>
    <property type="match status" value="1"/>
</dbReference>
<evidence type="ECO:0000256" key="4">
    <source>
        <dbReference type="SAM" id="SignalP"/>
    </source>
</evidence>
<feature type="signal peptide" evidence="4">
    <location>
        <begin position="1"/>
        <end position="24"/>
    </location>
</feature>
<dbReference type="InterPro" id="IPR013783">
    <property type="entry name" value="Ig-like_fold"/>
</dbReference>
<dbReference type="PANTHER" id="PTHR48071">
    <property type="entry name" value="SRCR DOMAIN-CONTAINING PROTEIN"/>
    <property type="match status" value="1"/>
</dbReference>
<sequence length="246" mass="26638">MNYDMQHLLLAGVVSLFLMPGCNSLYFASTPPDGTDIYTCAGDEAEFPWRVILGSGEDLVEVQWFFLGATKELVALDAANRFIVTPEYSNRVNHVHNGGIRLSHVTKADEGTYVVEVSGHDATGTFFELRRTAMLHVATDTLVEVRLVGGSSHYGRVEVRVGLGSWGTVCDDSWDNDDAKVVCRMLGYSTSGATAYGSAHYGAGSGLILLDNVSCNGDESHILMCTSTILNHHNCGHGEDASVYCY</sequence>
<evidence type="ECO:0000256" key="1">
    <source>
        <dbReference type="ARBA" id="ARBA00023157"/>
    </source>
</evidence>
<name>A0ABD0JWF3_9CAEN</name>
<dbReference type="SMART" id="SM00202">
    <property type="entry name" value="SR"/>
    <property type="match status" value="1"/>
</dbReference>
<comment type="caution">
    <text evidence="3">Lacks conserved residue(s) required for the propagation of feature annotation.</text>
</comment>
<dbReference type="PRINTS" id="PR00258">
    <property type="entry name" value="SPERACTRCPTR"/>
</dbReference>
<dbReference type="SUPFAM" id="SSF48726">
    <property type="entry name" value="Immunoglobulin"/>
    <property type="match status" value="1"/>
</dbReference>
<dbReference type="EMBL" id="JACVVK020000303">
    <property type="protein sequence ID" value="KAK7479407.1"/>
    <property type="molecule type" value="Genomic_DNA"/>
</dbReference>
<feature type="disulfide bond" evidence="3">
    <location>
        <begin position="215"/>
        <end position="225"/>
    </location>
</feature>
<protein>
    <recommendedName>
        <fullName evidence="5">SRCR domain-containing protein</fullName>
    </recommendedName>
</protein>
<evidence type="ECO:0000256" key="3">
    <source>
        <dbReference type="PROSITE-ProRule" id="PRU00196"/>
    </source>
</evidence>
<feature type="chain" id="PRO_5044831366" description="SRCR domain-containing protein" evidence="4">
    <location>
        <begin position="25"/>
        <end position="246"/>
    </location>
</feature>
<dbReference type="AlphaFoldDB" id="A0ABD0JWF3"/>
<proteinExistence type="predicted"/>
<keyword evidence="4" id="KW-0732">Signal</keyword>
<dbReference type="SUPFAM" id="SSF56487">
    <property type="entry name" value="SRCR-like"/>
    <property type="match status" value="1"/>
</dbReference>
<dbReference type="PANTHER" id="PTHR48071:SF18">
    <property type="entry name" value="DELETED IN MALIGNANT BRAIN TUMORS 1 PROTEIN-RELATED"/>
    <property type="match status" value="1"/>
</dbReference>
<evidence type="ECO:0000256" key="2">
    <source>
        <dbReference type="ARBA" id="ARBA00023180"/>
    </source>
</evidence>
<keyword evidence="1 3" id="KW-1015">Disulfide bond</keyword>
<evidence type="ECO:0000259" key="5">
    <source>
        <dbReference type="PROSITE" id="PS50287"/>
    </source>
</evidence>
<dbReference type="Gene3D" id="3.10.250.10">
    <property type="entry name" value="SRCR-like domain"/>
    <property type="match status" value="1"/>
</dbReference>
<dbReference type="Pfam" id="PF00530">
    <property type="entry name" value="SRCR"/>
    <property type="match status" value="1"/>
</dbReference>
<evidence type="ECO:0000313" key="6">
    <source>
        <dbReference type="EMBL" id="KAK7479407.1"/>
    </source>
</evidence>
<organism evidence="6 7">
    <name type="scientific">Batillaria attramentaria</name>
    <dbReference type="NCBI Taxonomy" id="370345"/>
    <lineage>
        <taxon>Eukaryota</taxon>
        <taxon>Metazoa</taxon>
        <taxon>Spiralia</taxon>
        <taxon>Lophotrochozoa</taxon>
        <taxon>Mollusca</taxon>
        <taxon>Gastropoda</taxon>
        <taxon>Caenogastropoda</taxon>
        <taxon>Sorbeoconcha</taxon>
        <taxon>Cerithioidea</taxon>
        <taxon>Batillariidae</taxon>
        <taxon>Batillaria</taxon>
    </lineage>
</organism>
<dbReference type="FunFam" id="3.10.250.10:FF:000011">
    <property type="entry name" value="Scavenger receptor class A member 5"/>
    <property type="match status" value="1"/>
</dbReference>
<dbReference type="InterPro" id="IPR001190">
    <property type="entry name" value="SRCR"/>
</dbReference>
<keyword evidence="2" id="KW-0325">Glycoprotein</keyword>
<gene>
    <name evidence="6" type="ORF">BaRGS_00029324</name>
</gene>
<dbReference type="PROSITE" id="PS50287">
    <property type="entry name" value="SRCR_2"/>
    <property type="match status" value="1"/>
</dbReference>
<accession>A0ABD0JWF3</accession>
<dbReference type="InterPro" id="IPR036179">
    <property type="entry name" value="Ig-like_dom_sf"/>
</dbReference>
<dbReference type="Proteomes" id="UP001519460">
    <property type="component" value="Unassembled WGS sequence"/>
</dbReference>
<keyword evidence="7" id="KW-1185">Reference proteome</keyword>
<evidence type="ECO:0000313" key="7">
    <source>
        <dbReference type="Proteomes" id="UP001519460"/>
    </source>
</evidence>
<comment type="caution">
    <text evidence="6">The sequence shown here is derived from an EMBL/GenBank/DDBJ whole genome shotgun (WGS) entry which is preliminary data.</text>
</comment>
<dbReference type="InterPro" id="IPR036772">
    <property type="entry name" value="SRCR-like_dom_sf"/>
</dbReference>